<comment type="caution">
    <text evidence="2">The sequence shown here is derived from an EMBL/GenBank/DDBJ whole genome shotgun (WGS) entry which is preliminary data.</text>
</comment>
<accession>A0ABS6A5F9</accession>
<gene>
    <name evidence="2" type="ORF">KO508_02780</name>
</gene>
<dbReference type="PANTHER" id="PTHR33747:SF1">
    <property type="entry name" value="ADENYLATE CYCLASE-ASSOCIATED CAP C-TERMINAL DOMAIN-CONTAINING PROTEIN"/>
    <property type="match status" value="1"/>
</dbReference>
<reference evidence="2 3" key="1">
    <citation type="submission" date="2021-05" db="EMBL/GenBank/DDBJ databases">
        <title>Draft genomes of bacteria isolated from model marine particles.</title>
        <authorList>
            <person name="Datta M.S."/>
            <person name="Schwartzman J.A."/>
            <person name="Enke T.N."/>
            <person name="Saavedra J."/>
            <person name="Cermak N."/>
            <person name="Cordero O.X."/>
        </authorList>
    </citation>
    <scope>NUCLEOTIDE SEQUENCE [LARGE SCALE GENOMIC DNA]</scope>
    <source>
        <strain evidence="2 3">D2M19</strain>
    </source>
</reference>
<dbReference type="Pfam" id="PF17775">
    <property type="entry name" value="YchJ_M-like"/>
    <property type="match status" value="1"/>
</dbReference>
<evidence type="ECO:0000313" key="2">
    <source>
        <dbReference type="EMBL" id="MBU2872920.1"/>
    </source>
</evidence>
<evidence type="ECO:0000259" key="1">
    <source>
        <dbReference type="Pfam" id="PF17775"/>
    </source>
</evidence>
<dbReference type="PANTHER" id="PTHR33747">
    <property type="entry name" value="UPF0225 PROTEIN SCO1677"/>
    <property type="match status" value="1"/>
</dbReference>
<evidence type="ECO:0000313" key="3">
    <source>
        <dbReference type="Proteomes" id="UP000753376"/>
    </source>
</evidence>
<name>A0ABS6A5F9_9GAMM</name>
<dbReference type="Pfam" id="PF02810">
    <property type="entry name" value="SEC-C"/>
    <property type="match status" value="1"/>
</dbReference>
<dbReference type="InterPro" id="IPR048469">
    <property type="entry name" value="YchJ-like_M"/>
</dbReference>
<dbReference type="EMBL" id="JAHKPV010000001">
    <property type="protein sequence ID" value="MBU2872920.1"/>
    <property type="molecule type" value="Genomic_DNA"/>
</dbReference>
<feature type="domain" description="YchJ-like middle NTF2-like" evidence="1">
    <location>
        <begin position="1"/>
        <end position="87"/>
    </location>
</feature>
<proteinExistence type="predicted"/>
<sequence>MRSRFSAYVLKLEDYLRTSWHHSTQPAELDLDRSPDWASLRILESSESGDKGRVHFQAIYRLNPGWGFLQEDSEFVREDGRWVYLQGEPQEGILKPGRNDPCPCGSGRKFKACCL</sequence>
<protein>
    <submittedName>
        <fullName evidence="2">SEC-C domain-containing protein</fullName>
    </submittedName>
</protein>
<keyword evidence="3" id="KW-1185">Reference proteome</keyword>
<dbReference type="InterPro" id="IPR004027">
    <property type="entry name" value="SEC_C_motif"/>
</dbReference>
<dbReference type="Proteomes" id="UP000753376">
    <property type="component" value="Unassembled WGS sequence"/>
</dbReference>
<organism evidence="2 3">
    <name type="scientific">Marinobacter salexigens</name>
    <dbReference type="NCBI Taxonomy" id="1925763"/>
    <lineage>
        <taxon>Bacteria</taxon>
        <taxon>Pseudomonadati</taxon>
        <taxon>Pseudomonadota</taxon>
        <taxon>Gammaproteobacteria</taxon>
        <taxon>Pseudomonadales</taxon>
        <taxon>Marinobacteraceae</taxon>
        <taxon>Marinobacter</taxon>
    </lineage>
</organism>